<proteinExistence type="inferred from homology"/>
<dbReference type="Gene3D" id="1.10.10.160">
    <property type="match status" value="1"/>
</dbReference>
<evidence type="ECO:0000256" key="1">
    <source>
        <dbReference type="ARBA" id="ARBA00009922"/>
    </source>
</evidence>
<dbReference type="Gene3D" id="3.40.50.300">
    <property type="entry name" value="P-loop containing nucleotide triphosphate hydrolases"/>
    <property type="match status" value="3"/>
</dbReference>
<dbReference type="EC" id="5.6.2.4" evidence="9"/>
<keyword evidence="7" id="KW-0413">Isomerase</keyword>
<dbReference type="PANTHER" id="PTHR11070">
    <property type="entry name" value="UVRD / RECB / PCRA DNA HELICASE FAMILY MEMBER"/>
    <property type="match status" value="1"/>
</dbReference>
<feature type="domain" description="UvrD-like helicase C-terminal" evidence="14">
    <location>
        <begin position="740"/>
        <end position="972"/>
    </location>
</feature>
<organism evidence="15">
    <name type="scientific">Caldithrix abyssi</name>
    <dbReference type="NCBI Taxonomy" id="187145"/>
    <lineage>
        <taxon>Bacteria</taxon>
        <taxon>Pseudomonadati</taxon>
        <taxon>Calditrichota</taxon>
        <taxon>Calditrichia</taxon>
        <taxon>Calditrichales</taxon>
        <taxon>Calditrichaceae</taxon>
        <taxon>Caldithrix</taxon>
    </lineage>
</organism>
<name>A0A7V4U0H6_CALAY</name>
<dbReference type="Pfam" id="PF13361">
    <property type="entry name" value="UvrD_C"/>
    <property type="match status" value="2"/>
</dbReference>
<dbReference type="Pfam" id="PF00580">
    <property type="entry name" value="UvrD-helicase"/>
    <property type="match status" value="1"/>
</dbReference>
<evidence type="ECO:0000256" key="9">
    <source>
        <dbReference type="ARBA" id="ARBA00034808"/>
    </source>
</evidence>
<dbReference type="GO" id="GO:0043138">
    <property type="term" value="F:3'-5' DNA helicase activity"/>
    <property type="evidence" value="ECO:0007669"/>
    <property type="project" value="UniProtKB-EC"/>
</dbReference>
<reference evidence="15" key="1">
    <citation type="journal article" date="2020" name="mSystems">
        <title>Genome- and Community-Level Interaction Insights into Carbon Utilization and Element Cycling Functions of Hydrothermarchaeota in Hydrothermal Sediment.</title>
        <authorList>
            <person name="Zhou Z."/>
            <person name="Liu Y."/>
            <person name="Xu W."/>
            <person name="Pan J."/>
            <person name="Luo Z.H."/>
            <person name="Li M."/>
        </authorList>
    </citation>
    <scope>NUCLEOTIDE SEQUENCE [LARGE SCALE GENOMIC DNA]</scope>
    <source>
        <strain evidence="15">HyVt-577</strain>
    </source>
</reference>
<keyword evidence="5 12" id="KW-0067">ATP-binding</keyword>
<evidence type="ECO:0000256" key="7">
    <source>
        <dbReference type="ARBA" id="ARBA00023235"/>
    </source>
</evidence>
<sequence length="1071" mass="121760">MKFIADLHIHSHYSIATSKQLIPEYLDYWARIKGITVVGSGDFTHPGWLKELKEKLEPAEEGLFRLKEQFRPQAHSLPLPAPTGQTRFMLTAEISNIYKKDGRLRKVHNLIFAPDFETAEKIQSALAQIGNIASDGRPILGLDSRDLLEIALNCSERIFFVPAHIWTPWFSALGAKSGFDSIEACYGDLSDHIYAVETGLSSDPPMNRMCGFLDKYTLISNSDAHSPEKLGREANLFECGLSYSDITETLKGRDGGRFLGTVEFFPQEGKYHYDGHRKCKVCWDPLQTLQNDGRCPVCGKMVTVGVMHRVARLADRDHTEMPDGQPPFYSLIPLKELLSELYRSGPASKKVSEAYLQLIKKTGSEFNVLLHWPLDELSRVANELLVEGLRRMRSGQVRLSEGYDGEFGRIRVFDEKELRSISSQTKLFAPAVKETETAYNGMRHIRFDIAEYRRLFERKRPKQLDLVEVLNEKKEAQRKTHPLLAPLNREQRAAVEYESGPARITAGPGTGKTRVLTTKIAWLIKVKKQEPCHILAVTFTNRAAREMRERLQIMLDSPEQSQALTVTTFHALGFRLLQERIEETRVIIDETEKQRILLRELDCPVEEVKEQAARITRFKQTLTGPEKSGHALYQSYQRFLDAQRLYDMDDLISRPVFMLRESPDFLEQIRERYRRILVDEFQDINEAQYQLLRLLAPPPRPDLFVIGDPNQAIYGFRGASAQFIPRFAEDYPQAAAFTLHQSYRCSQSVLRASHNVVASGPMLKGLQEGVKITIAPQSSDKSEAEFIARRIEQMLGGVRFFSIDSEVSDGQSSEELQSLGDFAVLVRTSRQMRLIEKAFADHSIPWQSAGDELLFHKEPLRSLLDILRFTDQPDHPYLRKKWTSLVGQEPSAMVGELGALPLKERITRIAALFFAREFDGKTDRLEALLQFAGDFSGDVKEFLQAVTLGSSIDAYQPDSDRVALLTLHAAKGLEFKCVFIAGCEDGLLPYALSGTSPADTEEERRLLYVGMTRAQKYLILTHSRRRFLMGRSLRMRRSPFLDAIEKELIDLYKSTYTKSPSKDTGQLNLFG</sequence>
<keyword evidence="6" id="KW-0238">DNA-binding</keyword>
<dbReference type="InterPro" id="IPR027417">
    <property type="entry name" value="P-loop_NTPase"/>
</dbReference>
<comment type="catalytic activity">
    <reaction evidence="11">
        <text>ATP + H2O = ADP + phosphate + H(+)</text>
        <dbReference type="Rhea" id="RHEA:13065"/>
        <dbReference type="ChEBI" id="CHEBI:15377"/>
        <dbReference type="ChEBI" id="CHEBI:15378"/>
        <dbReference type="ChEBI" id="CHEBI:30616"/>
        <dbReference type="ChEBI" id="CHEBI:43474"/>
        <dbReference type="ChEBI" id="CHEBI:456216"/>
        <dbReference type="EC" id="5.6.2.4"/>
    </reaction>
</comment>
<accession>A0A7V4U0H6</accession>
<dbReference type="InterPro" id="IPR013986">
    <property type="entry name" value="DExx_box_DNA_helicase_dom_sf"/>
</dbReference>
<evidence type="ECO:0000256" key="12">
    <source>
        <dbReference type="PROSITE-ProRule" id="PRU00560"/>
    </source>
</evidence>
<dbReference type="GO" id="GO:0005524">
    <property type="term" value="F:ATP binding"/>
    <property type="evidence" value="ECO:0007669"/>
    <property type="project" value="UniProtKB-UniRule"/>
</dbReference>
<dbReference type="InterPro" id="IPR014017">
    <property type="entry name" value="DNA_helicase_UvrD-like_C"/>
</dbReference>
<evidence type="ECO:0000313" key="15">
    <source>
        <dbReference type="EMBL" id="HGY55679.1"/>
    </source>
</evidence>
<keyword evidence="4 12" id="KW-0347">Helicase</keyword>
<dbReference type="GO" id="GO:0003677">
    <property type="term" value="F:DNA binding"/>
    <property type="evidence" value="ECO:0007669"/>
    <property type="project" value="UniProtKB-KW"/>
</dbReference>
<dbReference type="InterPro" id="IPR000212">
    <property type="entry name" value="DNA_helicase_UvrD/REP"/>
</dbReference>
<dbReference type="Proteomes" id="UP000885779">
    <property type="component" value="Unassembled WGS sequence"/>
</dbReference>
<dbReference type="EMBL" id="DRQG01000078">
    <property type="protein sequence ID" value="HGY55679.1"/>
    <property type="molecule type" value="Genomic_DNA"/>
</dbReference>
<evidence type="ECO:0000256" key="8">
    <source>
        <dbReference type="ARBA" id="ARBA00034617"/>
    </source>
</evidence>
<dbReference type="PANTHER" id="PTHR11070:SF2">
    <property type="entry name" value="ATP-DEPENDENT DNA HELICASE SRS2"/>
    <property type="match status" value="1"/>
</dbReference>
<evidence type="ECO:0000256" key="10">
    <source>
        <dbReference type="ARBA" id="ARBA00034923"/>
    </source>
</evidence>
<dbReference type="CDD" id="cd17932">
    <property type="entry name" value="DEXQc_UvrD"/>
    <property type="match status" value="1"/>
</dbReference>
<protein>
    <recommendedName>
        <fullName evidence="9">DNA 3'-5' helicase</fullName>
        <ecNumber evidence="9">5.6.2.4</ecNumber>
    </recommendedName>
    <alternativeName>
        <fullName evidence="10">DNA 3'-5' helicase II</fullName>
    </alternativeName>
</protein>
<comment type="caution">
    <text evidence="15">The sequence shown here is derived from an EMBL/GenBank/DDBJ whole genome shotgun (WGS) entry which is preliminary data.</text>
</comment>
<comment type="catalytic activity">
    <reaction evidence="8">
        <text>Couples ATP hydrolysis with the unwinding of duplex DNA by translocating in the 3'-5' direction.</text>
        <dbReference type="EC" id="5.6.2.4"/>
    </reaction>
</comment>
<dbReference type="InterPro" id="IPR014016">
    <property type="entry name" value="UvrD-like_ATP-bd"/>
</dbReference>
<keyword evidence="2 12" id="KW-0547">Nucleotide-binding</keyword>
<dbReference type="CDD" id="cd19067">
    <property type="entry name" value="PfuEndoQ-like"/>
    <property type="match status" value="1"/>
</dbReference>
<dbReference type="SUPFAM" id="SSF89550">
    <property type="entry name" value="PHP domain-like"/>
    <property type="match status" value="1"/>
</dbReference>
<evidence type="ECO:0000256" key="2">
    <source>
        <dbReference type="ARBA" id="ARBA00022741"/>
    </source>
</evidence>
<dbReference type="InterPro" id="IPR016195">
    <property type="entry name" value="Pol/histidinol_Pase-like"/>
</dbReference>
<evidence type="ECO:0000259" key="13">
    <source>
        <dbReference type="PROSITE" id="PS51198"/>
    </source>
</evidence>
<comment type="similarity">
    <text evidence="1">Belongs to the helicase family. UvrD subfamily.</text>
</comment>
<feature type="domain" description="UvrD-like helicase ATP-binding" evidence="13">
    <location>
        <begin position="485"/>
        <end position="746"/>
    </location>
</feature>
<feature type="binding site" evidence="12">
    <location>
        <begin position="506"/>
        <end position="513"/>
    </location>
    <ligand>
        <name>ATP</name>
        <dbReference type="ChEBI" id="CHEBI:30616"/>
    </ligand>
</feature>
<evidence type="ECO:0000256" key="11">
    <source>
        <dbReference type="ARBA" id="ARBA00048988"/>
    </source>
</evidence>
<dbReference type="GO" id="GO:0016787">
    <property type="term" value="F:hydrolase activity"/>
    <property type="evidence" value="ECO:0007669"/>
    <property type="project" value="UniProtKB-UniRule"/>
</dbReference>
<dbReference type="SUPFAM" id="SSF52540">
    <property type="entry name" value="P-loop containing nucleoside triphosphate hydrolases"/>
    <property type="match status" value="1"/>
</dbReference>
<dbReference type="Gene3D" id="3.20.20.140">
    <property type="entry name" value="Metal-dependent hydrolases"/>
    <property type="match status" value="1"/>
</dbReference>
<evidence type="ECO:0000256" key="4">
    <source>
        <dbReference type="ARBA" id="ARBA00022806"/>
    </source>
</evidence>
<dbReference type="GO" id="GO:0000725">
    <property type="term" value="P:recombinational repair"/>
    <property type="evidence" value="ECO:0007669"/>
    <property type="project" value="TreeGrafter"/>
</dbReference>
<dbReference type="PROSITE" id="PS51217">
    <property type="entry name" value="UVRD_HELICASE_CTER"/>
    <property type="match status" value="1"/>
</dbReference>
<evidence type="ECO:0000259" key="14">
    <source>
        <dbReference type="PROSITE" id="PS51217"/>
    </source>
</evidence>
<evidence type="ECO:0000256" key="5">
    <source>
        <dbReference type="ARBA" id="ARBA00022840"/>
    </source>
</evidence>
<evidence type="ECO:0000256" key="3">
    <source>
        <dbReference type="ARBA" id="ARBA00022801"/>
    </source>
</evidence>
<dbReference type="AlphaFoldDB" id="A0A7V4U0H6"/>
<dbReference type="PROSITE" id="PS51198">
    <property type="entry name" value="UVRD_HELICASE_ATP_BIND"/>
    <property type="match status" value="1"/>
</dbReference>
<evidence type="ECO:0000256" key="6">
    <source>
        <dbReference type="ARBA" id="ARBA00023125"/>
    </source>
</evidence>
<gene>
    <name evidence="15" type="ORF">ENK44_08265</name>
</gene>
<keyword evidence="3 12" id="KW-0378">Hydrolase</keyword>